<feature type="region of interest" description="Disordered" evidence="2">
    <location>
        <begin position="42"/>
        <end position="74"/>
    </location>
</feature>
<dbReference type="Pfam" id="PF00823">
    <property type="entry name" value="PPE"/>
    <property type="match status" value="1"/>
</dbReference>
<sequence length="74" mass="7460">MRAASSGADSSELSNVLGHNAPTIAAAEGNYQEISAADAATIAGHHSAPRQQASALPHWPAGVARTVGCGPRDR</sequence>
<evidence type="ECO:0000259" key="3">
    <source>
        <dbReference type="Pfam" id="PF00823"/>
    </source>
</evidence>
<dbReference type="SUPFAM" id="SSF140459">
    <property type="entry name" value="PE/PPE dimer-like"/>
    <property type="match status" value="1"/>
</dbReference>
<dbReference type="AlphaFoldDB" id="A0A975K4C3"/>
<dbReference type="EMBL" id="CP046600">
    <property type="protein sequence ID" value="QUR69563.1"/>
    <property type="molecule type" value="Genomic_DNA"/>
</dbReference>
<evidence type="ECO:0000313" key="5">
    <source>
        <dbReference type="Proteomes" id="UP000682202"/>
    </source>
</evidence>
<organism evidence="4 5">
    <name type="scientific">Mycobacterium spongiae</name>
    <dbReference type="NCBI Taxonomy" id="886343"/>
    <lineage>
        <taxon>Bacteria</taxon>
        <taxon>Bacillati</taxon>
        <taxon>Actinomycetota</taxon>
        <taxon>Actinomycetes</taxon>
        <taxon>Mycobacteriales</taxon>
        <taxon>Mycobacteriaceae</taxon>
        <taxon>Mycobacterium</taxon>
    </lineage>
</organism>
<evidence type="ECO:0000313" key="4">
    <source>
        <dbReference type="EMBL" id="QUR69563.1"/>
    </source>
</evidence>
<dbReference type="Proteomes" id="UP000682202">
    <property type="component" value="Chromosome"/>
</dbReference>
<comment type="similarity">
    <text evidence="1">Belongs to the mycobacterial PPE family.</text>
</comment>
<dbReference type="KEGG" id="mspg:F6B93_03440"/>
<keyword evidence="5" id="KW-1185">Reference proteome</keyword>
<dbReference type="Gene3D" id="1.20.1260.20">
    <property type="entry name" value="PPE superfamily"/>
    <property type="match status" value="1"/>
</dbReference>
<evidence type="ECO:0000256" key="1">
    <source>
        <dbReference type="ARBA" id="ARBA00010652"/>
    </source>
</evidence>
<accession>A0A975K4C3</accession>
<name>A0A975K4C3_9MYCO</name>
<dbReference type="InterPro" id="IPR038332">
    <property type="entry name" value="PPE_sf"/>
</dbReference>
<reference evidence="4" key="1">
    <citation type="submission" date="2019-12" db="EMBL/GenBank/DDBJ databases">
        <title>Mycobacterium spongiae sp. nov.</title>
        <authorList>
            <person name="Stinear T."/>
        </authorList>
    </citation>
    <scope>NUCLEOTIDE SEQUENCE</scope>
    <source>
        <strain evidence="4">FSD4b-SM</strain>
    </source>
</reference>
<dbReference type="InterPro" id="IPR000030">
    <property type="entry name" value="PPE_dom"/>
</dbReference>
<gene>
    <name evidence="4" type="ORF">F6B93_03440</name>
</gene>
<feature type="domain" description="PPE" evidence="3">
    <location>
        <begin position="13"/>
        <end position="57"/>
    </location>
</feature>
<evidence type="ECO:0000256" key="2">
    <source>
        <dbReference type="SAM" id="MobiDB-lite"/>
    </source>
</evidence>
<proteinExistence type="inferred from homology"/>
<protein>
    <submittedName>
        <fullName evidence="4">PPE domain-containing protein</fullName>
    </submittedName>
</protein>